<feature type="region of interest" description="Disordered" evidence="2">
    <location>
        <begin position="150"/>
        <end position="178"/>
    </location>
</feature>
<evidence type="ECO:0000256" key="1">
    <source>
        <dbReference type="PROSITE-ProRule" id="PRU00047"/>
    </source>
</evidence>
<dbReference type="SMART" id="SM00343">
    <property type="entry name" value="ZnF_C2HC"/>
    <property type="match status" value="2"/>
</dbReference>
<keyword evidence="1" id="KW-0479">Metal-binding</keyword>
<organism evidence="5">
    <name type="scientific">Perkinsus marinus (strain ATCC 50983 / TXsc)</name>
    <dbReference type="NCBI Taxonomy" id="423536"/>
    <lineage>
        <taxon>Eukaryota</taxon>
        <taxon>Sar</taxon>
        <taxon>Alveolata</taxon>
        <taxon>Perkinsozoa</taxon>
        <taxon>Perkinsea</taxon>
        <taxon>Perkinsida</taxon>
        <taxon>Perkinsidae</taxon>
        <taxon>Perkinsus</taxon>
    </lineage>
</organism>
<keyword evidence="5" id="KW-1185">Reference proteome</keyword>
<dbReference type="PROSITE" id="PS50158">
    <property type="entry name" value="ZF_CCHC"/>
    <property type="match status" value="2"/>
</dbReference>
<dbReference type="InParanoid" id="C5LW02"/>
<feature type="domain" description="CCHC-type" evidence="3">
    <location>
        <begin position="431"/>
        <end position="445"/>
    </location>
</feature>
<evidence type="ECO:0000256" key="2">
    <source>
        <dbReference type="SAM" id="MobiDB-lite"/>
    </source>
</evidence>
<dbReference type="SUPFAM" id="SSF57756">
    <property type="entry name" value="Retrovirus zinc finger-like domains"/>
    <property type="match status" value="1"/>
</dbReference>
<feature type="region of interest" description="Disordered" evidence="2">
    <location>
        <begin position="1"/>
        <end position="45"/>
    </location>
</feature>
<gene>
    <name evidence="4" type="ORF">Pmar_PMAR019720</name>
</gene>
<feature type="domain" description="CCHC-type" evidence="3">
    <location>
        <begin position="407"/>
        <end position="422"/>
    </location>
</feature>
<proteinExistence type="predicted"/>
<evidence type="ECO:0000313" key="5">
    <source>
        <dbReference type="Proteomes" id="UP000007800"/>
    </source>
</evidence>
<dbReference type="InterPro" id="IPR001878">
    <property type="entry name" value="Znf_CCHC"/>
</dbReference>
<name>C5LW02_PERM5</name>
<dbReference type="EMBL" id="GG686046">
    <property type="protein sequence ID" value="EEQ99072.1"/>
    <property type="molecule type" value="Genomic_DNA"/>
</dbReference>
<dbReference type="RefSeq" id="XP_002766355.1">
    <property type="nucleotide sequence ID" value="XM_002766309.1"/>
</dbReference>
<evidence type="ECO:0000259" key="3">
    <source>
        <dbReference type="PROSITE" id="PS50158"/>
    </source>
</evidence>
<keyword evidence="1" id="KW-0863">Zinc-finger</keyword>
<dbReference type="InterPro" id="IPR036875">
    <property type="entry name" value="Znf_CCHC_sf"/>
</dbReference>
<dbReference type="Proteomes" id="UP000007800">
    <property type="component" value="Unassembled WGS sequence"/>
</dbReference>
<dbReference type="Gene3D" id="4.10.60.10">
    <property type="entry name" value="Zinc finger, CCHC-type"/>
    <property type="match status" value="1"/>
</dbReference>
<sequence length="470" mass="51847">MPPSRVSKKSKEPAQGSGDPPRSTLVENPSTVDNDAAADDDLSPPTHDVGLEALRVFLVANNLEVADLWYSDDNDLPDLVLKVHLRRFRSARQTPTAPDADRGMHTEEGWFTPISAVSRQAYPSAPFTGPSPTPTFSKSSSMLPTVPGDGRIHSGQHHSTGDMVSQAGRSSLGDHLHERPRHPAHQRIVDNASYRGLNSLSKVPLPEGGKYHGQQDPRPIICILSDISSTAADFHLDAVYKQLSKHIRRLGLSSGDPVQKLQEADQFLRNRYKTTNNDGKFAARVDAMKMDKTESPASFVERLQALFDEGVEIGIQYTPYQVKQLFLQGLILRHREQACSVWPKVINVNKLANLLTDWNSQRRRHAQNVPGNMMATDEGASSVSMGTPAVHIDNNNMATSPIRRGNCYRCNKTGHRSGVCRSPSVFMLSKRCSKCGDFGHTIADCMRTLLTPCPRGTLHTWPDVYSSADD</sequence>
<accession>C5LW02</accession>
<dbReference type="GO" id="GO:0008270">
    <property type="term" value="F:zinc ion binding"/>
    <property type="evidence" value="ECO:0007669"/>
    <property type="project" value="UniProtKB-KW"/>
</dbReference>
<protein>
    <recommendedName>
        <fullName evidence="3">CCHC-type domain-containing protein</fullName>
    </recommendedName>
</protein>
<dbReference type="GO" id="GO:0003676">
    <property type="term" value="F:nucleic acid binding"/>
    <property type="evidence" value="ECO:0007669"/>
    <property type="project" value="InterPro"/>
</dbReference>
<dbReference type="AlphaFoldDB" id="C5LW02"/>
<keyword evidence="1" id="KW-0862">Zinc</keyword>
<reference evidence="4 5" key="1">
    <citation type="submission" date="2008-07" db="EMBL/GenBank/DDBJ databases">
        <authorList>
            <person name="El-Sayed N."/>
            <person name="Caler E."/>
            <person name="Inman J."/>
            <person name="Amedeo P."/>
            <person name="Hass B."/>
            <person name="Wortman J."/>
        </authorList>
    </citation>
    <scope>NUCLEOTIDE SEQUENCE [LARGE SCALE GENOMIC DNA]</scope>
    <source>
        <strain evidence="5">ATCC 50983 / TXsc</strain>
    </source>
</reference>
<dbReference type="GeneID" id="9044396"/>
<evidence type="ECO:0000313" key="4">
    <source>
        <dbReference type="EMBL" id="EEQ99072.1"/>
    </source>
</evidence>